<dbReference type="Pfam" id="PF05729">
    <property type="entry name" value="NACHT"/>
    <property type="match status" value="1"/>
</dbReference>
<dbReference type="PROSITE" id="PS50837">
    <property type="entry name" value="NACHT"/>
    <property type="match status" value="1"/>
</dbReference>
<feature type="compositionally biased region" description="Polar residues" evidence="3">
    <location>
        <begin position="78"/>
        <end position="87"/>
    </location>
</feature>
<evidence type="ECO:0000313" key="6">
    <source>
        <dbReference type="Proteomes" id="UP000887568"/>
    </source>
</evidence>
<dbReference type="Proteomes" id="UP000887568">
    <property type="component" value="Unplaced"/>
</dbReference>
<dbReference type="InterPro" id="IPR032675">
    <property type="entry name" value="LRR_dom_sf"/>
</dbReference>
<dbReference type="InterPro" id="IPR027417">
    <property type="entry name" value="P-loop_NTPase"/>
</dbReference>
<reference evidence="5" key="1">
    <citation type="submission" date="2022-11" db="UniProtKB">
        <authorList>
            <consortium name="EnsemblMetazoa"/>
        </authorList>
    </citation>
    <scope>IDENTIFICATION</scope>
</reference>
<proteinExistence type="predicted"/>
<dbReference type="Gene3D" id="3.40.50.300">
    <property type="entry name" value="P-loop containing nucleotide triphosphate hydrolases"/>
    <property type="match status" value="1"/>
</dbReference>
<dbReference type="RefSeq" id="XP_038054365.1">
    <property type="nucleotide sequence ID" value="XM_038198437.1"/>
</dbReference>
<dbReference type="PANTHER" id="PTHR46312:SF2">
    <property type="entry name" value="NUCLEOTIDE-BINDING OLIGOMERIZATION DOMAIN-CONTAINING PROTEIN 2-LIKE"/>
    <property type="match status" value="1"/>
</dbReference>
<keyword evidence="1" id="KW-0547">Nucleotide-binding</keyword>
<accession>A0A913ZT52</accession>
<evidence type="ECO:0000256" key="3">
    <source>
        <dbReference type="SAM" id="MobiDB-lite"/>
    </source>
</evidence>
<evidence type="ECO:0000259" key="4">
    <source>
        <dbReference type="PROSITE" id="PS50837"/>
    </source>
</evidence>
<dbReference type="OrthoDB" id="120976at2759"/>
<evidence type="ECO:0000313" key="5">
    <source>
        <dbReference type="EnsemblMetazoa" id="XP_038054365.1"/>
    </source>
</evidence>
<dbReference type="EnsemblMetazoa" id="XM_038198437.1">
    <property type="protein sequence ID" value="XP_038054365.1"/>
    <property type="gene ID" value="LOC119726664"/>
</dbReference>
<name>A0A913ZT52_PATMI</name>
<dbReference type="AlphaFoldDB" id="A0A913ZT52"/>
<dbReference type="SUPFAM" id="SSF52047">
    <property type="entry name" value="RNI-like"/>
    <property type="match status" value="1"/>
</dbReference>
<dbReference type="GO" id="GO:0005524">
    <property type="term" value="F:ATP binding"/>
    <property type="evidence" value="ECO:0007669"/>
    <property type="project" value="UniProtKB-KW"/>
</dbReference>
<keyword evidence="2" id="KW-0067">ATP-binding</keyword>
<feature type="domain" description="NACHT" evidence="4">
    <location>
        <begin position="179"/>
        <end position="380"/>
    </location>
</feature>
<dbReference type="OMA" id="FISACCT"/>
<dbReference type="PANTHER" id="PTHR46312">
    <property type="entry name" value="NACHT DOMAIN-CONTAINING PROTEIN"/>
    <property type="match status" value="1"/>
</dbReference>
<feature type="region of interest" description="Disordered" evidence="3">
    <location>
        <begin position="78"/>
        <end position="106"/>
    </location>
</feature>
<dbReference type="GeneID" id="119726664"/>
<dbReference type="Gene3D" id="3.80.10.10">
    <property type="entry name" value="Ribonuclease Inhibitor"/>
    <property type="match status" value="2"/>
</dbReference>
<dbReference type="SUPFAM" id="SSF52540">
    <property type="entry name" value="P-loop containing nucleoside triphosphate hydrolases"/>
    <property type="match status" value="1"/>
</dbReference>
<dbReference type="InterPro" id="IPR007111">
    <property type="entry name" value="NACHT_NTPase"/>
</dbReference>
<sequence length="926" mass="104222">MGVSAVIGFLGVLGAIFLMNSNTAVMEVGRNLTASLSALSALADASNGLQGLIFFISACCTSIAMKFLKNRCRGNGLPSLQQQTSPSEGPENVEQPIPRRRNQSSSATAAARLCKEALKTLYTTTGSFVQLIPWADDDKMHIMDIYTDLELENTDGKKEKVESYEDILHRKTKKGHPIKRIICKGQPGYGKSTLLDKIAYDWAVGSVQALLKYDLVIVLKMGALQQHSDLVDAIFDQLLDEDTPVNKSNLKSFINSNPDKLLILLDGFDEFLTTDLVETSFGSILKMLNRKVNRECCAVVTTRPSHFHKLVSRSLIERPFTHVTVLGFNEESVQKYVNKFYSENTDEAHELFNTIQSTDVLFELAKSPMLVLLMCLLWRDDSKLPDTLTRLYEKALRYIFRRKCKDWSDNEISQILIQLGKIALEGLLDPQQMLSFQEKAFEGTLLYEALKVGLLTKQRVLKVFDEHNTVQFIHKTLQEFCGAKYLQHLLEADYEKFQKILNEIDRKVTKNPNDFEYLLRFSCGDHPSCTGKILNIFRENVHYALNYYFECQANTLLFEDVVASVFCNSINFIRDMIRFSHSFFWLLKRVADDGSTSYLTSVQELSINDWSLQRYDDELRCGLCEMTKLRGIDLVNTSLTGSSMNVIARSFKHLGNLTRLTLFNNQALSGSLTSWAPHLQLLKNLKTLEIEDCSLDGRDVISLTTACGKMQKLDKCLATDHTRSMHMIRNEYNDTSLSLNRCSLALAGDDLAEMFESVGGRGDIVKVHLTGSGTSTAEVQLWAPKVKTLKQVRALSLSKFKLQGADIKHIAAAVGDMPTLATLTLNDNNSLGGCAEIWAPDLQKLRHVKKLELCKCSLTRQDIPHIVESLSTLPCLRTLDLSGNDLCGCTPSDWSRLNNLKRLLLPPHLSNDFSEIRQFMPNTTVR</sequence>
<evidence type="ECO:0000256" key="1">
    <source>
        <dbReference type="ARBA" id="ARBA00022741"/>
    </source>
</evidence>
<organism evidence="5 6">
    <name type="scientific">Patiria miniata</name>
    <name type="common">Bat star</name>
    <name type="synonym">Asterina miniata</name>
    <dbReference type="NCBI Taxonomy" id="46514"/>
    <lineage>
        <taxon>Eukaryota</taxon>
        <taxon>Metazoa</taxon>
        <taxon>Echinodermata</taxon>
        <taxon>Eleutherozoa</taxon>
        <taxon>Asterozoa</taxon>
        <taxon>Asteroidea</taxon>
        <taxon>Valvatacea</taxon>
        <taxon>Valvatida</taxon>
        <taxon>Asterinidae</taxon>
        <taxon>Patiria</taxon>
    </lineage>
</organism>
<keyword evidence="6" id="KW-1185">Reference proteome</keyword>
<evidence type="ECO:0000256" key="2">
    <source>
        <dbReference type="ARBA" id="ARBA00022840"/>
    </source>
</evidence>
<protein>
    <recommendedName>
        <fullName evidence="4">NACHT domain-containing protein</fullName>
    </recommendedName>
</protein>